<comment type="caution">
    <text evidence="1">The sequence shown here is derived from an EMBL/GenBank/DDBJ whole genome shotgun (WGS) entry which is preliminary data.</text>
</comment>
<evidence type="ECO:0008006" key="3">
    <source>
        <dbReference type="Google" id="ProtNLM"/>
    </source>
</evidence>
<gene>
    <name evidence="1" type="ORF">A2531_05830</name>
</gene>
<protein>
    <recommendedName>
        <fullName evidence="3">PGAP1 family protein</fullName>
    </recommendedName>
</protein>
<evidence type="ECO:0000313" key="1">
    <source>
        <dbReference type="EMBL" id="OGF41774.1"/>
    </source>
</evidence>
<dbReference type="InterPro" id="IPR003386">
    <property type="entry name" value="LACT/PDAT_acylTrfase"/>
</dbReference>
<accession>A0A1F5TSM1</accession>
<name>A0A1F5TSM1_9BACT</name>
<sequence length="1265" mass="141657">MIIGDGSSFFVNSVTAPKIIFDSGYQKIKGSLYAGEVLFAGPGNKEIVGGTNIYGDLAIEESAIAYNKDANYFSLTVEGDIVNNGSIQNNTSYGLYVYSSGNIENNGIWNNYRTYLTGNNIRTINGNPLGGNIYANDNFEMLGNPVFGGIFYLGATITLNDINQSITILSGIEGSGEIAGQGTLIMGDGSKFDGAYITAPKVIFSAGDQTMVDYQLTASEIIFKGPGTKTMAHGMTLNGNVAIEEGVVIQNKQYVANTVKINGNVENRGTIQDEGSDCSPYTCYFSLEVSGDIVNNGVWKNNRTYLVSNNARSISGTDPLRGNIIVNDDFTILNSPVFNGYFSLNNKTVALPNEDQSITILGRIEWGGTIVGQGSLIMADGSFFDGRTHITAPKIIFDTGNQNIRYYMTADEVQFKGPGIKTILTSTEINGNVVVDEDVVIQNKQYVGCELTVNGDIENNGTIQDEGTPWSYFVFLIMNISGNITNNGIWNNYRTNAVWDSISNADYYEFNITDDQNNWPTASIVYDNRYSIKYYINTSSYWRVRPIINGLPGEWSEVRTINEISRIPVLIIPGIIASYLNDAHTNEEIWPNLINMAMPGDDSYLNQLILPDNGISNENNIVVIDIFREIDNYDFFQDLITELENEGYEENKDLFVFPYDWRLDISYIAGENNNDPNNLANNILKIKNQLGIDKVDVIAHSMGGLVAKKYIHLFGTSSIDKFIDIASPHYGSPKAFKILQYGDDLGMKMFIFGLDSNRTQIISQNFPSIYQLLPSRDYFDPENYYYHHYIYDTADSIPALDYDASIDFMKLSGRNWNLLDRAQTIHDEIDDLYVPNSYNIVGCGVPTLGMIRVEDRMSTDDKSYNIYQFNGDGTVPLRSAMGFNAEKQYYVSGIAHAYLPSTNGVRQLIMSILNNREDNFDFSGFNNLSATNNICDFSGTQVSFHSPIDLHIYDESYNHVGPDKNGDIEMNIPGVTYDIIGHDKFAFLPAGRNYIIIGSSTDQGIFDARIQKIDNGDYEDLVYFHDISLGSINTKVKYSVDSARNIQNIEILKDSDGDGAFEETIEPSSVLSMDEARDNELPVTNIEISAEQAADGAYYLPAVIGFIANDNLSGVLNIKYSINSTSTWKVYDENNQPIIEEQGDYTIYYYGIDKAGNREKVKSTEITLEEQDCLEGLLDLFNNLYEEGNIKEEKKKDLLIHKLELIKQHLEISTEKKDGEYQNIIMNTKDFLERIVDQWYNKNWLTKDIFDIIINRIQCINNYLN</sequence>
<dbReference type="Proteomes" id="UP000177579">
    <property type="component" value="Unassembled WGS sequence"/>
</dbReference>
<dbReference type="GO" id="GO:0008374">
    <property type="term" value="F:O-acyltransferase activity"/>
    <property type="evidence" value="ECO:0007669"/>
    <property type="project" value="InterPro"/>
</dbReference>
<dbReference type="SUPFAM" id="SSF53474">
    <property type="entry name" value="alpha/beta-Hydrolases"/>
    <property type="match status" value="1"/>
</dbReference>
<dbReference type="Gene3D" id="3.40.50.1820">
    <property type="entry name" value="alpha/beta hydrolase"/>
    <property type="match status" value="1"/>
</dbReference>
<dbReference type="Pfam" id="PF02450">
    <property type="entry name" value="LCAT"/>
    <property type="match status" value="1"/>
</dbReference>
<dbReference type="Gene3D" id="3.30.1920.20">
    <property type="match status" value="1"/>
</dbReference>
<organism evidence="1 2">
    <name type="scientific">Candidatus Falkowbacteria bacterium RIFOXYD2_FULL_34_120</name>
    <dbReference type="NCBI Taxonomy" id="1798007"/>
    <lineage>
        <taxon>Bacteria</taxon>
        <taxon>Candidatus Falkowiibacteriota</taxon>
    </lineage>
</organism>
<dbReference type="NCBIfam" id="NF047446">
    <property type="entry name" value="barrel_OmpL47"/>
    <property type="match status" value="1"/>
</dbReference>
<dbReference type="EMBL" id="MFGO01000005">
    <property type="protein sequence ID" value="OGF41774.1"/>
    <property type="molecule type" value="Genomic_DNA"/>
</dbReference>
<dbReference type="InterPro" id="IPR058094">
    <property type="entry name" value="Ig-like_OmpL47-like"/>
</dbReference>
<dbReference type="GO" id="GO:0006629">
    <property type="term" value="P:lipid metabolic process"/>
    <property type="evidence" value="ECO:0007669"/>
    <property type="project" value="InterPro"/>
</dbReference>
<dbReference type="PANTHER" id="PTHR11440">
    <property type="entry name" value="LECITHIN-CHOLESTEROL ACYLTRANSFERASE-RELATED"/>
    <property type="match status" value="1"/>
</dbReference>
<proteinExistence type="predicted"/>
<reference evidence="1 2" key="1">
    <citation type="journal article" date="2016" name="Nat. Commun.">
        <title>Thousands of microbial genomes shed light on interconnected biogeochemical processes in an aquifer system.</title>
        <authorList>
            <person name="Anantharaman K."/>
            <person name="Brown C.T."/>
            <person name="Hug L.A."/>
            <person name="Sharon I."/>
            <person name="Castelle C.J."/>
            <person name="Probst A.J."/>
            <person name="Thomas B.C."/>
            <person name="Singh A."/>
            <person name="Wilkins M.J."/>
            <person name="Karaoz U."/>
            <person name="Brodie E.L."/>
            <person name="Williams K.H."/>
            <person name="Hubbard S.S."/>
            <person name="Banfield J.F."/>
        </authorList>
    </citation>
    <scope>NUCLEOTIDE SEQUENCE [LARGE SCALE GENOMIC DNA]</scope>
</reference>
<dbReference type="AlphaFoldDB" id="A0A1F5TSM1"/>
<evidence type="ECO:0000313" key="2">
    <source>
        <dbReference type="Proteomes" id="UP000177579"/>
    </source>
</evidence>
<dbReference type="InterPro" id="IPR029058">
    <property type="entry name" value="AB_hydrolase_fold"/>
</dbReference>